<comment type="subcellular location">
    <subcellularLocation>
        <location evidence="1">Endomembrane system</location>
        <topology evidence="1">Multi-pass membrane protein</topology>
    </subcellularLocation>
</comment>
<feature type="transmembrane region" description="Helical" evidence="7">
    <location>
        <begin position="148"/>
        <end position="166"/>
    </location>
</feature>
<dbReference type="STRING" id="320771.Cflav_PD1436"/>
<dbReference type="GO" id="GO:0012505">
    <property type="term" value="C:endomembrane system"/>
    <property type="evidence" value="ECO:0007669"/>
    <property type="project" value="UniProtKB-SubCell"/>
</dbReference>
<dbReference type="PANTHER" id="PTHR23514">
    <property type="entry name" value="BYPASS OF STOP CODON PROTEIN 6"/>
    <property type="match status" value="1"/>
</dbReference>
<feature type="transmembrane region" description="Helical" evidence="7">
    <location>
        <begin position="401"/>
        <end position="418"/>
    </location>
</feature>
<evidence type="ECO:0000313" key="8">
    <source>
        <dbReference type="EMBL" id="EEF58236.1"/>
    </source>
</evidence>
<dbReference type="Proteomes" id="UP000003688">
    <property type="component" value="Unassembled WGS sequence"/>
</dbReference>
<comment type="similarity">
    <text evidence="2">Belongs to the major facilitator superfamily.</text>
</comment>
<dbReference type="EMBL" id="ABOX02000047">
    <property type="protein sequence ID" value="EEF58236.1"/>
    <property type="molecule type" value="Genomic_DNA"/>
</dbReference>
<keyword evidence="6 7" id="KW-0472">Membrane</keyword>
<sequence length="447" mass="47585">MAPQTAFVYLWTGTFLFAIANGTLEAVANPLVATLFPNNRTHYLNILHASWPAGMVLGGFVHTALGSQSWKLQLGCFLIPAAIYGVLFLGQKFPKSEASAKGLKLGEMLRDVGILGAAVVGLFIFLFFKDGLGPLLAGFTGNETFFGGQTWFYISAAVGGAILLMFGGASRWTLGAPLLFVLFITHVLVGAVELGTDGWIQNIEDAILAPGDGTKLFIFTSALMFGLRFCGHFIEHKLGLKPVGILVVCAILACIGLNMVSNVTSFAGALLALTVYALGKTFFWPTMLAVTSDRFPRCGAVAISIMGGLGMMSAGLVGSPGLGYAKDRFSGETLQHANPAIYAEYKAPTPSKWLIFSEVHGIDGQKLEAVNAIPADKRTPDQQTVVSAYISGNRETLKVDSIIPATMAGIYLLLLIYFKTQGGYKVVHIASEGDSAKDAPRKEPQTA</sequence>
<evidence type="ECO:0000256" key="1">
    <source>
        <dbReference type="ARBA" id="ARBA00004127"/>
    </source>
</evidence>
<dbReference type="PANTHER" id="PTHR23514:SF3">
    <property type="entry name" value="BYPASS OF STOP CODON PROTEIN 6"/>
    <property type="match status" value="1"/>
</dbReference>
<evidence type="ECO:0000256" key="2">
    <source>
        <dbReference type="ARBA" id="ARBA00008335"/>
    </source>
</evidence>
<dbReference type="InterPro" id="IPR036259">
    <property type="entry name" value="MFS_trans_sf"/>
</dbReference>
<dbReference type="SUPFAM" id="SSF103473">
    <property type="entry name" value="MFS general substrate transporter"/>
    <property type="match status" value="2"/>
</dbReference>
<evidence type="ECO:0000256" key="4">
    <source>
        <dbReference type="ARBA" id="ARBA00022692"/>
    </source>
</evidence>
<feature type="transmembrane region" description="Helical" evidence="7">
    <location>
        <begin position="109"/>
        <end position="128"/>
    </location>
</feature>
<feature type="transmembrane region" description="Helical" evidence="7">
    <location>
        <begin position="6"/>
        <end position="31"/>
    </location>
</feature>
<keyword evidence="9" id="KW-1185">Reference proteome</keyword>
<evidence type="ECO:0000256" key="7">
    <source>
        <dbReference type="SAM" id="Phobius"/>
    </source>
</evidence>
<dbReference type="InterPro" id="IPR051788">
    <property type="entry name" value="MFS_Transporter"/>
</dbReference>
<feature type="transmembrane region" description="Helical" evidence="7">
    <location>
        <begin position="178"/>
        <end position="196"/>
    </location>
</feature>
<protein>
    <submittedName>
        <fullName evidence="8">Signal peptide protein</fullName>
    </submittedName>
</protein>
<feature type="transmembrane region" description="Helical" evidence="7">
    <location>
        <begin position="266"/>
        <end position="286"/>
    </location>
</feature>
<feature type="transmembrane region" description="Helical" evidence="7">
    <location>
        <begin position="70"/>
        <end position="89"/>
    </location>
</feature>
<evidence type="ECO:0000256" key="3">
    <source>
        <dbReference type="ARBA" id="ARBA00022448"/>
    </source>
</evidence>
<proteinExistence type="inferred from homology"/>
<feature type="transmembrane region" description="Helical" evidence="7">
    <location>
        <begin position="298"/>
        <end position="318"/>
    </location>
</feature>
<keyword evidence="4 7" id="KW-0812">Transmembrane</keyword>
<gene>
    <name evidence="8" type="ORF">Cflav_PD1436</name>
</gene>
<evidence type="ECO:0000256" key="6">
    <source>
        <dbReference type="ARBA" id="ARBA00023136"/>
    </source>
</evidence>
<name>B9XPK8_PEDPL</name>
<accession>B9XPK8</accession>
<feature type="transmembrane region" description="Helical" evidence="7">
    <location>
        <begin position="243"/>
        <end position="260"/>
    </location>
</feature>
<evidence type="ECO:0000256" key="5">
    <source>
        <dbReference type="ARBA" id="ARBA00022989"/>
    </source>
</evidence>
<feature type="transmembrane region" description="Helical" evidence="7">
    <location>
        <begin position="43"/>
        <end position="64"/>
    </location>
</feature>
<dbReference type="AlphaFoldDB" id="B9XPK8"/>
<keyword evidence="5 7" id="KW-1133">Transmembrane helix</keyword>
<keyword evidence="3" id="KW-0813">Transport</keyword>
<reference evidence="8 9" key="1">
    <citation type="journal article" date="2011" name="J. Bacteriol.">
        <title>Genome sequence of 'Pedosphaera parvula' Ellin514, an aerobic Verrucomicrobial isolate from pasture soil.</title>
        <authorList>
            <person name="Kant R."/>
            <person name="van Passel M.W."/>
            <person name="Sangwan P."/>
            <person name="Palva A."/>
            <person name="Lucas S."/>
            <person name="Copeland A."/>
            <person name="Lapidus A."/>
            <person name="Glavina Del Rio T."/>
            <person name="Dalin E."/>
            <person name="Tice H."/>
            <person name="Bruce D."/>
            <person name="Goodwin L."/>
            <person name="Pitluck S."/>
            <person name="Chertkov O."/>
            <person name="Larimer F.W."/>
            <person name="Land M.L."/>
            <person name="Hauser L."/>
            <person name="Brettin T.S."/>
            <person name="Detter J.C."/>
            <person name="Han S."/>
            <person name="de Vos W.M."/>
            <person name="Janssen P.H."/>
            <person name="Smidt H."/>
        </authorList>
    </citation>
    <scope>NUCLEOTIDE SEQUENCE [LARGE SCALE GENOMIC DNA]</scope>
    <source>
        <strain evidence="8 9">Ellin514</strain>
    </source>
</reference>
<comment type="caution">
    <text evidence="8">The sequence shown here is derived from an EMBL/GenBank/DDBJ whole genome shotgun (WGS) entry which is preliminary data.</text>
</comment>
<evidence type="ECO:0000313" key="9">
    <source>
        <dbReference type="Proteomes" id="UP000003688"/>
    </source>
</evidence>
<feature type="transmembrane region" description="Helical" evidence="7">
    <location>
        <begin position="216"/>
        <end position="234"/>
    </location>
</feature>
<organism evidence="8 9">
    <name type="scientific">Pedosphaera parvula (strain Ellin514)</name>
    <dbReference type="NCBI Taxonomy" id="320771"/>
    <lineage>
        <taxon>Bacteria</taxon>
        <taxon>Pseudomonadati</taxon>
        <taxon>Verrucomicrobiota</taxon>
        <taxon>Pedosphaerae</taxon>
        <taxon>Pedosphaerales</taxon>
        <taxon>Pedosphaeraceae</taxon>
        <taxon>Pedosphaera</taxon>
    </lineage>
</organism>
<dbReference type="GO" id="GO:0016020">
    <property type="term" value="C:membrane"/>
    <property type="evidence" value="ECO:0007669"/>
    <property type="project" value="TreeGrafter"/>
</dbReference>